<dbReference type="OrthoDB" id="2670846at2759"/>
<feature type="region of interest" description="Disordered" evidence="1">
    <location>
        <begin position="439"/>
        <end position="471"/>
    </location>
</feature>
<gene>
    <name evidence="2" type="ORF">PISMIDRAFT_403406</name>
</gene>
<evidence type="ECO:0000256" key="1">
    <source>
        <dbReference type="SAM" id="MobiDB-lite"/>
    </source>
</evidence>
<feature type="region of interest" description="Disordered" evidence="1">
    <location>
        <begin position="132"/>
        <end position="153"/>
    </location>
</feature>
<reference evidence="3" key="2">
    <citation type="submission" date="2015-01" db="EMBL/GenBank/DDBJ databases">
        <title>Evolutionary Origins and Diversification of the Mycorrhizal Mutualists.</title>
        <authorList>
            <consortium name="DOE Joint Genome Institute"/>
            <consortium name="Mycorrhizal Genomics Consortium"/>
            <person name="Kohler A."/>
            <person name="Kuo A."/>
            <person name="Nagy L.G."/>
            <person name="Floudas D."/>
            <person name="Copeland A."/>
            <person name="Barry K.W."/>
            <person name="Cichocki N."/>
            <person name="Veneault-Fourrey C."/>
            <person name="LaButti K."/>
            <person name="Lindquist E.A."/>
            <person name="Lipzen A."/>
            <person name="Lundell T."/>
            <person name="Morin E."/>
            <person name="Murat C."/>
            <person name="Riley R."/>
            <person name="Ohm R."/>
            <person name="Sun H."/>
            <person name="Tunlid A."/>
            <person name="Henrissat B."/>
            <person name="Grigoriev I.V."/>
            <person name="Hibbett D.S."/>
            <person name="Martin F."/>
        </authorList>
    </citation>
    <scope>NUCLEOTIDE SEQUENCE [LARGE SCALE GENOMIC DNA]</scope>
    <source>
        <strain evidence="3">441</strain>
    </source>
</reference>
<evidence type="ECO:0000313" key="2">
    <source>
        <dbReference type="EMBL" id="KIK24569.1"/>
    </source>
</evidence>
<feature type="region of interest" description="Disordered" evidence="1">
    <location>
        <begin position="622"/>
        <end position="641"/>
    </location>
</feature>
<feature type="compositionally biased region" description="Basic and acidic residues" evidence="1">
    <location>
        <begin position="41"/>
        <end position="51"/>
    </location>
</feature>
<protein>
    <submittedName>
        <fullName evidence="2">Unplaced genomic scaffold scaffold_31, whole genome shotgun sequence</fullName>
    </submittedName>
</protein>
<feature type="region of interest" description="Disordered" evidence="1">
    <location>
        <begin position="41"/>
        <end position="61"/>
    </location>
</feature>
<feature type="compositionally biased region" description="Polar residues" evidence="1">
    <location>
        <begin position="450"/>
        <end position="467"/>
    </location>
</feature>
<accession>A0A0C9ZF69</accession>
<feature type="region of interest" description="Disordered" evidence="1">
    <location>
        <begin position="222"/>
        <end position="249"/>
    </location>
</feature>
<dbReference type="EMBL" id="KN833715">
    <property type="protein sequence ID" value="KIK24569.1"/>
    <property type="molecule type" value="Genomic_DNA"/>
</dbReference>
<keyword evidence="3" id="KW-1185">Reference proteome</keyword>
<name>A0A0C9ZF69_9AGAM</name>
<feature type="region of interest" description="Disordered" evidence="1">
    <location>
        <begin position="379"/>
        <end position="412"/>
    </location>
</feature>
<proteinExistence type="predicted"/>
<organism evidence="2 3">
    <name type="scientific">Pisolithus microcarpus 441</name>
    <dbReference type="NCBI Taxonomy" id="765257"/>
    <lineage>
        <taxon>Eukaryota</taxon>
        <taxon>Fungi</taxon>
        <taxon>Dikarya</taxon>
        <taxon>Basidiomycota</taxon>
        <taxon>Agaricomycotina</taxon>
        <taxon>Agaricomycetes</taxon>
        <taxon>Agaricomycetidae</taxon>
        <taxon>Boletales</taxon>
        <taxon>Sclerodermatineae</taxon>
        <taxon>Pisolithaceae</taxon>
        <taxon>Pisolithus</taxon>
    </lineage>
</organism>
<reference evidence="2 3" key="1">
    <citation type="submission" date="2014-04" db="EMBL/GenBank/DDBJ databases">
        <authorList>
            <consortium name="DOE Joint Genome Institute"/>
            <person name="Kuo A."/>
            <person name="Kohler A."/>
            <person name="Costa M.D."/>
            <person name="Nagy L.G."/>
            <person name="Floudas D."/>
            <person name="Copeland A."/>
            <person name="Barry K.W."/>
            <person name="Cichocki N."/>
            <person name="Veneault-Fourrey C."/>
            <person name="LaButti K."/>
            <person name="Lindquist E.A."/>
            <person name="Lipzen A."/>
            <person name="Lundell T."/>
            <person name="Morin E."/>
            <person name="Murat C."/>
            <person name="Sun H."/>
            <person name="Tunlid A."/>
            <person name="Henrissat B."/>
            <person name="Grigoriev I.V."/>
            <person name="Hibbett D.S."/>
            <person name="Martin F."/>
            <person name="Nordberg H.P."/>
            <person name="Cantor M.N."/>
            <person name="Hua S.X."/>
        </authorList>
    </citation>
    <scope>NUCLEOTIDE SEQUENCE [LARGE SCALE GENOMIC DNA]</scope>
    <source>
        <strain evidence="2 3">441</strain>
    </source>
</reference>
<sequence length="812" mass="90625">MDYPPELADNGYNWMSYGNSVLCTINDEGLMGFLVGSERRPTHPAELEGRGEGWTPQTDEERDEVAIWRTADQSWTQRNAMVNYTIICRIPDTIFSSMLYLKSPLEKWDYLENHFGRIPRPESWLAAERAMQQSDPLPEQSAAGETAQSTCDSNHEPEILPIQEEGLLDGPNDCAETESGYLTPETEVVDAQHVEPYLLEVVEVGDAGGMRLDECTKALEAPDKGSQCTSNKVEESKDLPKLSSEALETQEDLPFTTSERAETRAGHRKLENEVVDTRHVVDVLPMFEVGSTGQAWYDKHVKELKAPDERWDQPDTTSEHAETKTGHMKPETEVVDVRQAADILSKVEVGAVDLIQPDEHANALETPDEGCQHASNEVEDRWDLPGLSSKALEPEGDTTRQASGHSMEDVPRIPFKEDRCTWMNGDELILDIPDPPGTHTEHPVPHIECPTSQNRSLGRMRSTTTTPYAGKSDKLQDVRSLELHCKQASRRPHETYQVHPTCETLPNEARRMGVLSSPGVGWGDGMAVEATVTTLEIRAISVKTAEIQPHLLLWDITPKVPDKAEGAGGGDSATSSEFCDSLRAEKPVLADSGSQHIEEEVKQSSSLPALPRPLLNAIRYTHRPSTDSQRPGRVKTSAESVSKARTRQNAYLILMWPLLPLSTPSKRLRHPMGGSWMMERGYNKVRHASRVRTRGLTYRGDHIHGSLAISTPNEVLRHLWNVANTYWHQGVPPRSICSADKLTNSYTASWQPWYMAKRGLRHRARLRSNAENESWQAERSMAVRNQPTWDNLHGKEGASGGGHDDAPRSGYV</sequence>
<dbReference type="AlphaFoldDB" id="A0A0C9ZF69"/>
<evidence type="ECO:0000313" key="3">
    <source>
        <dbReference type="Proteomes" id="UP000054018"/>
    </source>
</evidence>
<feature type="region of interest" description="Disordered" evidence="1">
    <location>
        <begin position="307"/>
        <end position="327"/>
    </location>
</feature>
<feature type="region of interest" description="Disordered" evidence="1">
    <location>
        <begin position="784"/>
        <end position="812"/>
    </location>
</feature>
<feature type="non-terminal residue" evidence="2">
    <location>
        <position position="812"/>
    </location>
</feature>
<feature type="compositionally biased region" description="Basic and acidic residues" evidence="1">
    <location>
        <begin position="792"/>
        <end position="812"/>
    </location>
</feature>
<dbReference type="HOGENOM" id="CLU_347672_0_0_1"/>
<dbReference type="Proteomes" id="UP000054018">
    <property type="component" value="Unassembled WGS sequence"/>
</dbReference>